<sequence length="160" mass="17151">MEKFVASAALGCVGAGGVIRGANGNWICGFAVNLGKGQILEAELRGLYFGLHLACDKGISNLLTEMDAAVVVSLVQQVGTLSCHPLAALVQSCCVLMRHIGNCHLAHVYREMNVAADRMANWSFNLDLRVSYLDEGPAWVSSSLENDFLGVVRPRLICTS</sequence>
<comment type="caution">
    <text evidence="2">The sequence shown here is derived from an EMBL/GenBank/DDBJ whole genome shotgun (WGS) entry which is preliminary data.</text>
</comment>
<dbReference type="InterPro" id="IPR044730">
    <property type="entry name" value="RNase_H-like_dom_plant"/>
</dbReference>
<dbReference type="Gene3D" id="3.30.420.10">
    <property type="entry name" value="Ribonuclease H-like superfamily/Ribonuclease H"/>
    <property type="match status" value="1"/>
</dbReference>
<dbReference type="EMBL" id="JAJFAZ020000006">
    <property type="protein sequence ID" value="KAI5322925.1"/>
    <property type="molecule type" value="Genomic_DNA"/>
</dbReference>
<dbReference type="PANTHER" id="PTHR47723:SF19">
    <property type="entry name" value="POLYNUCLEOTIDYL TRANSFERASE, RIBONUCLEASE H-LIKE SUPERFAMILY PROTEIN"/>
    <property type="match status" value="1"/>
</dbReference>
<proteinExistence type="predicted"/>
<feature type="domain" description="RNase H type-1" evidence="1">
    <location>
        <begin position="14"/>
        <end position="122"/>
    </location>
</feature>
<dbReference type="GO" id="GO:0003676">
    <property type="term" value="F:nucleic acid binding"/>
    <property type="evidence" value="ECO:0007669"/>
    <property type="project" value="InterPro"/>
</dbReference>
<dbReference type="AlphaFoldDB" id="A0AAD4VD83"/>
<name>A0AAD4VD83_PRUDU</name>
<dbReference type="GO" id="GO:0004523">
    <property type="term" value="F:RNA-DNA hybrid ribonuclease activity"/>
    <property type="evidence" value="ECO:0007669"/>
    <property type="project" value="InterPro"/>
</dbReference>
<dbReference type="SUPFAM" id="SSF53098">
    <property type="entry name" value="Ribonuclease H-like"/>
    <property type="match status" value="1"/>
</dbReference>
<evidence type="ECO:0000259" key="1">
    <source>
        <dbReference type="Pfam" id="PF13456"/>
    </source>
</evidence>
<dbReference type="CDD" id="cd06222">
    <property type="entry name" value="RNase_H_like"/>
    <property type="match status" value="1"/>
</dbReference>
<dbReference type="PANTHER" id="PTHR47723">
    <property type="entry name" value="OS05G0353850 PROTEIN"/>
    <property type="match status" value="1"/>
</dbReference>
<dbReference type="InterPro" id="IPR012337">
    <property type="entry name" value="RNaseH-like_sf"/>
</dbReference>
<keyword evidence="3" id="KW-1185">Reference proteome</keyword>
<reference evidence="2 3" key="1">
    <citation type="journal article" date="2022" name="G3 (Bethesda)">
        <title>Whole-genome sequence and methylome profiling of the almond [Prunus dulcis (Mill.) D.A. Webb] cultivar 'Nonpareil'.</title>
        <authorList>
            <person name="D'Amico-Willman K.M."/>
            <person name="Ouma W.Z."/>
            <person name="Meulia T."/>
            <person name="Sideli G.M."/>
            <person name="Gradziel T.M."/>
            <person name="Fresnedo-Ramirez J."/>
        </authorList>
    </citation>
    <scope>NUCLEOTIDE SEQUENCE [LARGE SCALE GENOMIC DNA]</scope>
    <source>
        <strain evidence="2">Clone GOH B32 T37-40</strain>
    </source>
</reference>
<evidence type="ECO:0000313" key="2">
    <source>
        <dbReference type="EMBL" id="KAI5322925.1"/>
    </source>
</evidence>
<dbReference type="Proteomes" id="UP001054821">
    <property type="component" value="Chromosome 6"/>
</dbReference>
<dbReference type="InterPro" id="IPR036397">
    <property type="entry name" value="RNaseH_sf"/>
</dbReference>
<gene>
    <name evidence="2" type="ORF">L3X38_031997</name>
</gene>
<dbReference type="Pfam" id="PF13456">
    <property type="entry name" value="RVT_3"/>
    <property type="match status" value="1"/>
</dbReference>
<protein>
    <recommendedName>
        <fullName evidence="1">RNase H type-1 domain-containing protein</fullName>
    </recommendedName>
</protein>
<accession>A0AAD4VD83</accession>
<evidence type="ECO:0000313" key="3">
    <source>
        <dbReference type="Proteomes" id="UP001054821"/>
    </source>
</evidence>
<organism evidence="2 3">
    <name type="scientific">Prunus dulcis</name>
    <name type="common">Almond</name>
    <name type="synonym">Amygdalus dulcis</name>
    <dbReference type="NCBI Taxonomy" id="3755"/>
    <lineage>
        <taxon>Eukaryota</taxon>
        <taxon>Viridiplantae</taxon>
        <taxon>Streptophyta</taxon>
        <taxon>Embryophyta</taxon>
        <taxon>Tracheophyta</taxon>
        <taxon>Spermatophyta</taxon>
        <taxon>Magnoliopsida</taxon>
        <taxon>eudicotyledons</taxon>
        <taxon>Gunneridae</taxon>
        <taxon>Pentapetalae</taxon>
        <taxon>rosids</taxon>
        <taxon>fabids</taxon>
        <taxon>Rosales</taxon>
        <taxon>Rosaceae</taxon>
        <taxon>Amygdaloideae</taxon>
        <taxon>Amygdaleae</taxon>
        <taxon>Prunus</taxon>
    </lineage>
</organism>
<dbReference type="InterPro" id="IPR053151">
    <property type="entry name" value="RNase_H-like"/>
</dbReference>
<dbReference type="InterPro" id="IPR002156">
    <property type="entry name" value="RNaseH_domain"/>
</dbReference>